<gene>
    <name evidence="1" type="ORF">EWB00_003414</name>
</gene>
<dbReference type="EMBL" id="SKCS01000021">
    <property type="protein sequence ID" value="TNN20685.1"/>
    <property type="molecule type" value="Genomic_DNA"/>
</dbReference>
<dbReference type="AlphaFoldDB" id="A0A4Z2DVZ4"/>
<dbReference type="OrthoDB" id="10044771at2759"/>
<accession>A0A4Z2DVZ4</accession>
<name>A0A4Z2DVZ4_SCHJA</name>
<evidence type="ECO:0000313" key="1">
    <source>
        <dbReference type="EMBL" id="TNN20685.1"/>
    </source>
</evidence>
<evidence type="ECO:0000313" key="2">
    <source>
        <dbReference type="Proteomes" id="UP000311919"/>
    </source>
</evidence>
<organism evidence="1 2">
    <name type="scientific">Schistosoma japonicum</name>
    <name type="common">Blood fluke</name>
    <dbReference type="NCBI Taxonomy" id="6182"/>
    <lineage>
        <taxon>Eukaryota</taxon>
        <taxon>Metazoa</taxon>
        <taxon>Spiralia</taxon>
        <taxon>Lophotrochozoa</taxon>
        <taxon>Platyhelminthes</taxon>
        <taxon>Trematoda</taxon>
        <taxon>Digenea</taxon>
        <taxon>Strigeidida</taxon>
        <taxon>Schistosomatoidea</taxon>
        <taxon>Schistosomatidae</taxon>
        <taxon>Schistosoma</taxon>
    </lineage>
</organism>
<protein>
    <submittedName>
        <fullName evidence="1">Uncharacterized protein</fullName>
    </submittedName>
</protein>
<keyword evidence="2" id="KW-1185">Reference proteome</keyword>
<comment type="caution">
    <text evidence="1">The sequence shown here is derived from an EMBL/GenBank/DDBJ whole genome shotgun (WGS) entry which is preliminary data.</text>
</comment>
<dbReference type="Proteomes" id="UP000311919">
    <property type="component" value="Unassembled WGS sequence"/>
</dbReference>
<reference evidence="1 2" key="1">
    <citation type="submission" date="2019-03" db="EMBL/GenBank/DDBJ databases">
        <title>An improved genome assembly of the fluke Schistosoma japonicum.</title>
        <authorList>
            <person name="Hu W."/>
            <person name="Luo F."/>
            <person name="Yin M."/>
            <person name="Mo X."/>
            <person name="Sun C."/>
            <person name="Wu Q."/>
            <person name="Zhu B."/>
            <person name="Xiang M."/>
            <person name="Wang J."/>
            <person name="Wang Y."/>
            <person name="Zhang T."/>
            <person name="Xu B."/>
            <person name="Zheng H."/>
            <person name="Feng Z."/>
        </authorList>
    </citation>
    <scope>NUCLEOTIDE SEQUENCE [LARGE SCALE GENOMIC DNA]</scope>
    <source>
        <strain evidence="1">HuSjv2</strain>
        <tissue evidence="1">Worms</tissue>
    </source>
</reference>
<dbReference type="STRING" id="6182.A0A4Z2DVZ4"/>
<proteinExistence type="predicted"/>
<sequence length="169" mass="19026">MLRYYCVTNSSIKRHFSPTKVYSSTLPSSKLTKEKNSLDVDPPLKRYKNSTSIIRALISCVQPVPEAPNFNLGPDFSAFSIMRTNYCMLAKAKGRLAARVSARDFFPNDIAALSKEIPLVDRWVPIQTPDSIVQRAVEGSLSNDEAMDRLILLIAPKDAWKLYYKIAPE</sequence>